<proteinExistence type="inferred from homology"/>
<dbReference type="AlphaFoldDB" id="A0A8C0IH97"/>
<dbReference type="PROSITE" id="PS50850">
    <property type="entry name" value="MFS"/>
    <property type="match status" value="1"/>
</dbReference>
<feature type="transmembrane region" description="Helical" evidence="13">
    <location>
        <begin position="204"/>
        <end position="224"/>
    </location>
</feature>
<dbReference type="CDD" id="cd17424">
    <property type="entry name" value="MFS_MCT12"/>
    <property type="match status" value="1"/>
</dbReference>
<dbReference type="Pfam" id="PF07690">
    <property type="entry name" value="MFS_1"/>
    <property type="match status" value="1"/>
</dbReference>
<comment type="catalytic activity">
    <reaction evidence="8">
        <text>guanidinoacetate(in) = guanidinoacetate(out)</text>
        <dbReference type="Rhea" id="RHEA:73047"/>
        <dbReference type="ChEBI" id="CHEBI:57742"/>
    </reaction>
</comment>
<evidence type="ECO:0000256" key="10">
    <source>
        <dbReference type="ARBA" id="ARBA00073870"/>
    </source>
</evidence>
<feature type="transmembrane region" description="Helical" evidence="13">
    <location>
        <begin position="116"/>
        <end position="135"/>
    </location>
</feature>
<feature type="transmembrane region" description="Helical" evidence="13">
    <location>
        <begin position="414"/>
        <end position="437"/>
    </location>
</feature>
<feature type="domain" description="Major facilitator superfamily (MFS) profile" evidence="14">
    <location>
        <begin position="47"/>
        <end position="469"/>
    </location>
</feature>
<evidence type="ECO:0000256" key="3">
    <source>
        <dbReference type="ARBA" id="ARBA00022475"/>
    </source>
</evidence>
<evidence type="ECO:0000256" key="8">
    <source>
        <dbReference type="ARBA" id="ARBA00036771"/>
    </source>
</evidence>
<organism evidence="15 16">
    <name type="scientific">Bubo bubo</name>
    <name type="common">Eurasian eagle-owl</name>
    <name type="synonym">Strix bubo</name>
    <dbReference type="NCBI Taxonomy" id="30461"/>
    <lineage>
        <taxon>Eukaryota</taxon>
        <taxon>Metazoa</taxon>
        <taxon>Chordata</taxon>
        <taxon>Craniata</taxon>
        <taxon>Vertebrata</taxon>
        <taxon>Euteleostomi</taxon>
        <taxon>Archelosauria</taxon>
        <taxon>Archosauria</taxon>
        <taxon>Dinosauria</taxon>
        <taxon>Saurischia</taxon>
        <taxon>Theropoda</taxon>
        <taxon>Coelurosauria</taxon>
        <taxon>Aves</taxon>
        <taxon>Neognathae</taxon>
        <taxon>Neoaves</taxon>
        <taxon>Telluraves</taxon>
        <taxon>Strigiformes</taxon>
        <taxon>Strigidae</taxon>
        <taxon>Bubo</taxon>
    </lineage>
</organism>
<evidence type="ECO:0000259" key="14">
    <source>
        <dbReference type="PROSITE" id="PS50850"/>
    </source>
</evidence>
<feature type="transmembrane region" description="Helical" evidence="13">
    <location>
        <begin position="141"/>
        <end position="162"/>
    </location>
</feature>
<comment type="catalytic activity">
    <reaction evidence="7">
        <text>creatine(in) = creatine(out)</text>
        <dbReference type="Rhea" id="RHEA:73043"/>
        <dbReference type="ChEBI" id="CHEBI:57947"/>
    </reaction>
</comment>
<keyword evidence="16" id="KW-1185">Reference proteome</keyword>
<keyword evidence="4 13" id="KW-0812">Transmembrane</keyword>
<comment type="similarity">
    <text evidence="2">Belongs to the major facilitator superfamily. Monocarboxylate porter (TC 2.A.1.13) family.</text>
</comment>
<dbReference type="InterPro" id="IPR050327">
    <property type="entry name" value="Proton-linked_MCT"/>
</dbReference>
<evidence type="ECO:0000256" key="9">
    <source>
        <dbReference type="ARBA" id="ARBA00037605"/>
    </source>
</evidence>
<dbReference type="Gene3D" id="1.20.1250.20">
    <property type="entry name" value="MFS general substrate transporter like domains"/>
    <property type="match status" value="2"/>
</dbReference>
<name>A0A8C0IH97_BUBBB</name>
<dbReference type="Ensembl" id="ENSBOBT00000021769.1">
    <property type="protein sequence ID" value="ENSBOBP00000021282.1"/>
    <property type="gene ID" value="ENSBOBG00000012934.1"/>
</dbReference>
<evidence type="ECO:0000256" key="2">
    <source>
        <dbReference type="ARBA" id="ARBA00006727"/>
    </source>
</evidence>
<evidence type="ECO:0000256" key="4">
    <source>
        <dbReference type="ARBA" id="ARBA00022692"/>
    </source>
</evidence>
<keyword evidence="3" id="KW-1003">Cell membrane</keyword>
<feature type="transmembrane region" description="Helical" evidence="13">
    <location>
        <begin position="287"/>
        <end position="310"/>
    </location>
</feature>
<evidence type="ECO:0000256" key="1">
    <source>
        <dbReference type="ARBA" id="ARBA00004554"/>
    </source>
</evidence>
<dbReference type="GO" id="GO:0016323">
    <property type="term" value="C:basolateral plasma membrane"/>
    <property type="evidence" value="ECO:0007669"/>
    <property type="project" value="UniProtKB-SubCell"/>
</dbReference>
<comment type="function">
    <text evidence="9">Functions as a transporter for creatine and as well for its precursor guanidinoacetate. Transport of creatine and GAA is independent of resting membrane potential and extracellular Na(+), Cl(-), or pH. Contributes to the process of creatine biosynthesis and distribution.</text>
</comment>
<evidence type="ECO:0000256" key="5">
    <source>
        <dbReference type="ARBA" id="ARBA00022989"/>
    </source>
</evidence>
<dbReference type="InterPro" id="IPR020846">
    <property type="entry name" value="MFS_dom"/>
</dbReference>
<evidence type="ECO:0000256" key="11">
    <source>
        <dbReference type="ARBA" id="ARBA00078722"/>
    </source>
</evidence>
<dbReference type="InterPro" id="IPR011701">
    <property type="entry name" value="MFS"/>
</dbReference>
<feature type="transmembrane region" description="Helical" evidence="13">
    <location>
        <begin position="46"/>
        <end position="65"/>
    </location>
</feature>
<accession>A0A8C0IH97</accession>
<dbReference type="FunFam" id="1.20.1250.20:FF:000160">
    <property type="entry name" value="monocarboxylate transporter 12 isoform X1"/>
    <property type="match status" value="1"/>
</dbReference>
<evidence type="ECO:0000313" key="16">
    <source>
        <dbReference type="Proteomes" id="UP000694567"/>
    </source>
</evidence>
<evidence type="ECO:0000256" key="6">
    <source>
        <dbReference type="ARBA" id="ARBA00023136"/>
    </source>
</evidence>
<dbReference type="GO" id="GO:0022857">
    <property type="term" value="F:transmembrane transporter activity"/>
    <property type="evidence" value="ECO:0007669"/>
    <property type="project" value="InterPro"/>
</dbReference>
<reference evidence="15" key="2">
    <citation type="submission" date="2025-09" db="UniProtKB">
        <authorList>
            <consortium name="Ensembl"/>
        </authorList>
    </citation>
    <scope>IDENTIFICATION</scope>
</reference>
<dbReference type="PANTHER" id="PTHR11360">
    <property type="entry name" value="MONOCARBOXYLATE TRANSPORTER"/>
    <property type="match status" value="1"/>
</dbReference>
<dbReference type="Proteomes" id="UP000694567">
    <property type="component" value="Unplaced"/>
</dbReference>
<feature type="transmembrane region" description="Helical" evidence="13">
    <location>
        <begin position="355"/>
        <end position="374"/>
    </location>
</feature>
<feature type="region of interest" description="Disordered" evidence="12">
    <location>
        <begin position="1"/>
        <end position="26"/>
    </location>
</feature>
<evidence type="ECO:0000256" key="13">
    <source>
        <dbReference type="SAM" id="Phobius"/>
    </source>
</evidence>
<keyword evidence="5 13" id="KW-1133">Transmembrane helix</keyword>
<dbReference type="PANTHER" id="PTHR11360:SF318">
    <property type="entry name" value="MONOCARBOXYLATE TRANSPORTER 12"/>
    <property type="match status" value="1"/>
</dbReference>
<feature type="transmembrane region" description="Helical" evidence="13">
    <location>
        <begin position="174"/>
        <end position="198"/>
    </location>
</feature>
<sequence>MCQAAPARTRQAGRTRPLPLRRGEEGGITPACTMASPRHAGPPDGGWGWMIVAGCFLVTICTRAVTRCISIFFVEFQAYFGQDYARTAWIHSIVDCATMLCAPLGSLISNHVSCQVGIMLGGLLASTGLILSSFATRLEHLYLSLGVLTGLGFALCYSPAIAMVGKYFNKRKALAYGIAMSGSGIGTFILAPVVQLLIEQFSWRGALLILGGFVLNLCVCGALMRPIALKEDRKTASEFLEQDYVPEAQKRDLKQMSICSPLIKVWSHECLCYCSWKEYDFLLMPGFMVLAVSVLFMAYGCSPLFVYLVPYALSVGVSHHQAAFLMSILGVIDIIGNITFGWLTDRRCLKKHRHFCYLFAVGMDGLCCLFLPVLRNFPLLVPFSFTFGYFDGAYVTLIPVVTADVVGTSSLSSALGVVYFLHAIPYLLSPPVAGWLVDTTGSYTASFLLCGFSMIFSSTLLCFARLAKKIKRTHLRSLTNDTGTKQHVWTNGAIAYSVTAELDQKDVEFLAVDTNSYSNR</sequence>
<dbReference type="GO" id="GO:0015881">
    <property type="term" value="P:creatine transmembrane transport"/>
    <property type="evidence" value="ECO:0007669"/>
    <property type="project" value="TreeGrafter"/>
</dbReference>
<dbReference type="FunFam" id="1.20.1250.20:FF:000128">
    <property type="entry name" value="monocarboxylate transporter 12 isoform X1"/>
    <property type="match status" value="1"/>
</dbReference>
<protein>
    <recommendedName>
        <fullName evidence="10">Monocarboxylate transporter 12</fullName>
    </recommendedName>
    <alternativeName>
        <fullName evidence="11">Solute carrier family 16 member 12</fullName>
    </alternativeName>
</protein>
<evidence type="ECO:0000256" key="12">
    <source>
        <dbReference type="SAM" id="MobiDB-lite"/>
    </source>
</evidence>
<feature type="transmembrane region" description="Helical" evidence="13">
    <location>
        <begin position="443"/>
        <end position="467"/>
    </location>
</feature>
<feature type="transmembrane region" description="Helical" evidence="13">
    <location>
        <begin position="322"/>
        <end position="343"/>
    </location>
</feature>
<evidence type="ECO:0000313" key="15">
    <source>
        <dbReference type="Ensembl" id="ENSBOBP00000021282.1"/>
    </source>
</evidence>
<reference evidence="15" key="1">
    <citation type="submission" date="2025-08" db="UniProtKB">
        <authorList>
            <consortium name="Ensembl"/>
        </authorList>
    </citation>
    <scope>IDENTIFICATION</scope>
</reference>
<keyword evidence="6 13" id="KW-0472">Membrane</keyword>
<evidence type="ECO:0000256" key="7">
    <source>
        <dbReference type="ARBA" id="ARBA00036521"/>
    </source>
</evidence>
<dbReference type="InterPro" id="IPR036259">
    <property type="entry name" value="MFS_trans_sf"/>
</dbReference>
<dbReference type="SUPFAM" id="SSF103473">
    <property type="entry name" value="MFS general substrate transporter"/>
    <property type="match status" value="1"/>
</dbReference>
<comment type="subcellular location">
    <subcellularLocation>
        <location evidence="1">Basolateral cell membrane</location>
        <topology evidence="1">Multi-pass membrane protein</topology>
    </subcellularLocation>
</comment>
<feature type="transmembrane region" description="Helical" evidence="13">
    <location>
        <begin position="380"/>
        <end position="402"/>
    </location>
</feature>